<gene>
    <name evidence="1" type="ORF">JW322_08770</name>
</gene>
<sequence length="628" mass="71591">MSKNERETHSLNLNDCKHSNFQRTLERLPIESLILKYGNDRRLDIGCLCYASRTYSRSIPKPVITQSFRPERCLPISLIINNIADRFYLAGSLSTAYSTSTDTITFSNWCDQNNHGDFLVSADAYKSALDDYTRSLIFRINNTKDLAESTGRQLQITAIKNGQVAFPDSSTNFRNDLPLITYFDNGEEKTLTPSAEAMAKHLTPCQYLFDGISDFILGEKPFPHFMPYMDTTALLLPTSYAISTPAIVNQRVKIESNICWNYENGTVRSLEECIANAKTPPHHAVRKRNSALSLLEDANENMRHTKRLWLAAFAHDAFISLFVANTGMNEAPLRNLLWTNDYQVVKGSSAGFVVIKYRAGGMEQNFEIKKVFLKSFRKFVKLRDYLCQDTPSRYLFVNFSKHGIQDHPIMASSISNTSTKMTSFVDPNYEPLNYRQLRKYKSVYLLSKNHSIDVVAAVMQSSGRTILKSYAQAEEKKAIDEISATLTFIISTLEGQKHLVTPAGDCSGEKPAVATTAPLHYEPNCKNFVGCVFCIEFRLHANEQSIRKILSMRYVTAERLSSCADLKHFEEMHGPVIERIDHIMENLCQIRPDMKEVVSRVKLEIECDYKLSQYWETLYERLLKIKVL</sequence>
<dbReference type="GO" id="GO:0003677">
    <property type="term" value="F:DNA binding"/>
    <property type="evidence" value="ECO:0007669"/>
    <property type="project" value="InterPro"/>
</dbReference>
<dbReference type="GO" id="GO:0006310">
    <property type="term" value="P:DNA recombination"/>
    <property type="evidence" value="ECO:0007669"/>
    <property type="project" value="InterPro"/>
</dbReference>
<dbReference type="GO" id="GO:0015074">
    <property type="term" value="P:DNA integration"/>
    <property type="evidence" value="ECO:0007669"/>
    <property type="project" value="InterPro"/>
</dbReference>
<evidence type="ECO:0000313" key="2">
    <source>
        <dbReference type="Proteomes" id="UP001162155"/>
    </source>
</evidence>
<evidence type="ECO:0000313" key="1">
    <source>
        <dbReference type="EMBL" id="MDH4621866.1"/>
    </source>
</evidence>
<proteinExistence type="predicted"/>
<dbReference type="EMBL" id="JAFFRZ010000001">
    <property type="protein sequence ID" value="MDH4621866.1"/>
    <property type="molecule type" value="Genomic_DNA"/>
</dbReference>
<comment type="caution">
    <text evidence="1">The sequence shown here is derived from an EMBL/GenBank/DDBJ whole genome shotgun (WGS) entry which is preliminary data.</text>
</comment>
<accession>A0A3M6DD05</accession>
<dbReference type="RefSeq" id="WP_069710479.1">
    <property type="nucleotide sequence ID" value="NZ_JAFFRY010000022.1"/>
</dbReference>
<dbReference type="Gene3D" id="1.10.443.10">
    <property type="entry name" value="Intergrase catalytic core"/>
    <property type="match status" value="1"/>
</dbReference>
<dbReference type="InterPro" id="IPR013762">
    <property type="entry name" value="Integrase-like_cat_sf"/>
</dbReference>
<dbReference type="Proteomes" id="UP001162155">
    <property type="component" value="Unassembled WGS sequence"/>
</dbReference>
<reference evidence="1" key="1">
    <citation type="submission" date="2021-02" db="EMBL/GenBank/DDBJ databases">
        <title>Genome analysis of blister spot of apple pathogen from New York area.</title>
        <authorList>
            <person name="Kandel P."/>
            <person name="Hockett K.L."/>
            <person name="Santander R."/>
            <person name="Acimovic S."/>
        </authorList>
    </citation>
    <scope>NUCLEOTIDE SEQUENCE</scope>
    <source>
        <strain evidence="1">PSP1</strain>
    </source>
</reference>
<name>A0A3M6DD05_PSESX</name>
<dbReference type="AlphaFoldDB" id="A0A3M6DD05"/>
<protein>
    <submittedName>
        <fullName evidence="1">Uncharacterized protein</fullName>
    </submittedName>
</protein>
<organism evidence="1 2">
    <name type="scientific">Pseudomonas syringae pv. papulans</name>
    <dbReference type="NCBI Taxonomy" id="83963"/>
    <lineage>
        <taxon>Bacteria</taxon>
        <taxon>Pseudomonadati</taxon>
        <taxon>Pseudomonadota</taxon>
        <taxon>Gammaproteobacteria</taxon>
        <taxon>Pseudomonadales</taxon>
        <taxon>Pseudomonadaceae</taxon>
        <taxon>Pseudomonas</taxon>
        <taxon>Pseudomonas syringae</taxon>
    </lineage>
</organism>